<feature type="transmembrane region" description="Helical" evidence="10">
    <location>
        <begin position="439"/>
        <end position="459"/>
    </location>
</feature>
<feature type="transmembrane region" description="Helical" evidence="10">
    <location>
        <begin position="202"/>
        <end position="225"/>
    </location>
</feature>
<keyword evidence="7 10" id="KW-0472">Membrane</keyword>
<evidence type="ECO:0000313" key="13">
    <source>
        <dbReference type="EnsemblMetazoa" id="G31797.1:cds"/>
    </source>
</evidence>
<dbReference type="Gene3D" id="1.20.1070.10">
    <property type="entry name" value="Rhodopsin 7-helix transmembrane proteins"/>
    <property type="match status" value="1"/>
</dbReference>
<dbReference type="Gene3D" id="4.10.1240.10">
    <property type="entry name" value="GPCR, family 2, extracellular hormone receptor domain"/>
    <property type="match status" value="1"/>
</dbReference>
<dbReference type="SUPFAM" id="SSF111418">
    <property type="entry name" value="Hormone receptor domain"/>
    <property type="match status" value="1"/>
</dbReference>
<keyword evidence="4 10" id="KW-0812">Transmembrane</keyword>
<comment type="subcellular location">
    <subcellularLocation>
        <location evidence="1">Cell membrane</location>
        <topology evidence="1">Multi-pass membrane protein</topology>
    </subcellularLocation>
</comment>
<evidence type="ECO:0000313" key="14">
    <source>
        <dbReference type="Proteomes" id="UP000005408"/>
    </source>
</evidence>
<feature type="transmembrane region" description="Helical" evidence="10">
    <location>
        <begin position="366"/>
        <end position="391"/>
    </location>
</feature>
<feature type="transmembrane region" description="Helical" evidence="10">
    <location>
        <begin position="325"/>
        <end position="345"/>
    </location>
</feature>
<organism evidence="13 14">
    <name type="scientific">Magallana gigas</name>
    <name type="common">Pacific oyster</name>
    <name type="synonym">Crassostrea gigas</name>
    <dbReference type="NCBI Taxonomy" id="29159"/>
    <lineage>
        <taxon>Eukaryota</taxon>
        <taxon>Metazoa</taxon>
        <taxon>Spiralia</taxon>
        <taxon>Lophotrochozoa</taxon>
        <taxon>Mollusca</taxon>
        <taxon>Bivalvia</taxon>
        <taxon>Autobranchia</taxon>
        <taxon>Pteriomorphia</taxon>
        <taxon>Ostreida</taxon>
        <taxon>Ostreoidea</taxon>
        <taxon>Ostreidae</taxon>
        <taxon>Magallana</taxon>
    </lineage>
</organism>
<dbReference type="PROSITE" id="PS50227">
    <property type="entry name" value="G_PROTEIN_RECEP_F2_3"/>
    <property type="match status" value="1"/>
</dbReference>
<keyword evidence="14" id="KW-1185">Reference proteome</keyword>
<dbReference type="InterPro" id="IPR001879">
    <property type="entry name" value="GPCR_2_extracellular_dom"/>
</dbReference>
<dbReference type="InterPro" id="IPR017981">
    <property type="entry name" value="GPCR_2-like_7TM"/>
</dbReference>
<feature type="transmembrane region" description="Helical" evidence="10">
    <location>
        <begin position="245"/>
        <end position="263"/>
    </location>
</feature>
<dbReference type="InterPro" id="IPR050332">
    <property type="entry name" value="GPCR_2"/>
</dbReference>
<evidence type="ECO:0000256" key="7">
    <source>
        <dbReference type="ARBA" id="ARBA00023136"/>
    </source>
</evidence>
<evidence type="ECO:0000256" key="4">
    <source>
        <dbReference type="ARBA" id="ARBA00022692"/>
    </source>
</evidence>
<dbReference type="Proteomes" id="UP000005408">
    <property type="component" value="Unassembled WGS sequence"/>
</dbReference>
<dbReference type="Pfam" id="PF00002">
    <property type="entry name" value="7tm_2"/>
    <property type="match status" value="1"/>
</dbReference>
<dbReference type="InterPro" id="IPR036445">
    <property type="entry name" value="GPCR_2_extracell_dom_sf"/>
</dbReference>
<keyword evidence="5 10" id="KW-1133">Transmembrane helix</keyword>
<dbReference type="PANTHER" id="PTHR45620:SF42">
    <property type="entry name" value="G-PROTEIN COUPLED RECEPTOR SEB-2"/>
    <property type="match status" value="1"/>
</dbReference>
<evidence type="ECO:0000256" key="3">
    <source>
        <dbReference type="ARBA" id="ARBA00022475"/>
    </source>
</evidence>
<dbReference type="GO" id="GO:0007166">
    <property type="term" value="P:cell surface receptor signaling pathway"/>
    <property type="evidence" value="ECO:0007669"/>
    <property type="project" value="InterPro"/>
</dbReference>
<evidence type="ECO:0000256" key="10">
    <source>
        <dbReference type="SAM" id="Phobius"/>
    </source>
</evidence>
<feature type="transmembrane region" description="Helical" evidence="10">
    <location>
        <begin position="284"/>
        <end position="305"/>
    </location>
</feature>
<name>A0A8W8M7Y6_MAGGI</name>
<evidence type="ECO:0000256" key="2">
    <source>
        <dbReference type="ARBA" id="ARBA00005314"/>
    </source>
</evidence>
<keyword evidence="6" id="KW-0297">G-protein coupled receptor</keyword>
<feature type="domain" description="G-protein coupled receptors family 2 profile 1" evidence="11">
    <location>
        <begin position="98"/>
        <end position="186"/>
    </location>
</feature>
<dbReference type="PRINTS" id="PR00249">
    <property type="entry name" value="GPCRSECRETIN"/>
</dbReference>
<evidence type="ECO:0000256" key="1">
    <source>
        <dbReference type="ARBA" id="ARBA00004651"/>
    </source>
</evidence>
<keyword evidence="8" id="KW-0675">Receptor</keyword>
<keyword evidence="9" id="KW-0807">Transducer</keyword>
<dbReference type="PANTHER" id="PTHR45620">
    <property type="entry name" value="PDF RECEPTOR-LIKE PROTEIN-RELATED"/>
    <property type="match status" value="1"/>
</dbReference>
<evidence type="ECO:0000259" key="11">
    <source>
        <dbReference type="PROSITE" id="PS50227"/>
    </source>
</evidence>
<dbReference type="GO" id="GO:0005886">
    <property type="term" value="C:plasma membrane"/>
    <property type="evidence" value="ECO:0007669"/>
    <property type="project" value="UniProtKB-SubCell"/>
</dbReference>
<dbReference type="EnsemblMetazoa" id="G31797.1">
    <property type="protein sequence ID" value="G31797.1:cds"/>
    <property type="gene ID" value="G31797"/>
</dbReference>
<dbReference type="PROSITE" id="PS50261">
    <property type="entry name" value="G_PROTEIN_RECEP_F2_4"/>
    <property type="match status" value="1"/>
</dbReference>
<dbReference type="OMA" id="IENDCER"/>
<evidence type="ECO:0000256" key="8">
    <source>
        <dbReference type="ARBA" id="ARBA00023170"/>
    </source>
</evidence>
<proteinExistence type="inferred from homology"/>
<dbReference type="OrthoDB" id="6138779at2759"/>
<feature type="transmembrane region" description="Helical" evidence="10">
    <location>
        <begin position="411"/>
        <end position="432"/>
    </location>
</feature>
<evidence type="ECO:0000256" key="9">
    <source>
        <dbReference type="ARBA" id="ARBA00023224"/>
    </source>
</evidence>
<accession>A0A8W8M7Y6</accession>
<evidence type="ECO:0000256" key="6">
    <source>
        <dbReference type="ARBA" id="ARBA00023040"/>
    </source>
</evidence>
<feature type="domain" description="G-protein coupled receptors family 2 profile 2" evidence="12">
    <location>
        <begin position="200"/>
        <end position="461"/>
    </location>
</feature>
<evidence type="ECO:0000259" key="12">
    <source>
        <dbReference type="PROSITE" id="PS50261"/>
    </source>
</evidence>
<dbReference type="AlphaFoldDB" id="A0A8W8M7Y6"/>
<sequence length="541" mass="62477">MLHLTICLTHLELYNIVTSLFCYRLLLPHLSEQSKVYWETDILKTRALKATDENQLFPSGFSFVPDVNNRTSVDIACSGLIENDCERWVKCSKMATKCCEEYISSNASFEKLGANCPSIWDGMSCISSIPNGTVVSLDCPSYYIPTFQPAKFTKTCLSNGTWEKKAKFEVDGAHVLYNYTTCKEAGKQTLVVGKEEFRIHTLVTLVTNVISLAFLLPSIVIVALFRYSGSLDSGTRRMFRIRFHFLSSLILVSVVTLAWDWVVGKEHVDKLHKEDSLIEKNSPICKVLIILQLYLRSATYFWMFVEGLNILVPLRHSFQGKIRMSWFYFIGWGIPLITISIYALLRSTIQKYNFKCWIYHFKEIEWIVYVPNYVTVICNIVFLIVIMTEIVVKHRNTQSPSSYIPKSIRSFIFLVLLFGINFIFTWMFYAIYTDILVPYIINRVVDGLQGVFVCILWVFCSKQVQQNFKRAVSRKWSHVFVRFHARKFSTTSSTHLTQAIHPMSVTPIVLDNAKVSEHLKTTREVPEVPEMERLSQDEDRL</sequence>
<reference evidence="13" key="1">
    <citation type="submission" date="2022-08" db="UniProtKB">
        <authorList>
            <consortium name="EnsemblMetazoa"/>
        </authorList>
    </citation>
    <scope>IDENTIFICATION</scope>
    <source>
        <strain evidence="13">05x7-T-G4-1.051#20</strain>
    </source>
</reference>
<dbReference type="InterPro" id="IPR000832">
    <property type="entry name" value="GPCR_2_secretin-like"/>
</dbReference>
<keyword evidence="3" id="KW-1003">Cell membrane</keyword>
<evidence type="ECO:0000256" key="5">
    <source>
        <dbReference type="ARBA" id="ARBA00022989"/>
    </source>
</evidence>
<dbReference type="Pfam" id="PF02793">
    <property type="entry name" value="HRM"/>
    <property type="match status" value="1"/>
</dbReference>
<dbReference type="GO" id="GO:0007188">
    <property type="term" value="P:adenylate cyclase-modulating G protein-coupled receptor signaling pathway"/>
    <property type="evidence" value="ECO:0007669"/>
    <property type="project" value="TreeGrafter"/>
</dbReference>
<dbReference type="GO" id="GO:0008528">
    <property type="term" value="F:G protein-coupled peptide receptor activity"/>
    <property type="evidence" value="ECO:0007669"/>
    <property type="project" value="TreeGrafter"/>
</dbReference>
<protein>
    <submittedName>
        <fullName evidence="13">Uncharacterized protein</fullName>
    </submittedName>
</protein>
<comment type="similarity">
    <text evidence="2">Belongs to the G-protein coupled receptor 2 family.</text>
</comment>